<keyword evidence="3" id="KW-1185">Reference proteome</keyword>
<dbReference type="EMBL" id="MU002135">
    <property type="protein sequence ID" value="KAF2789476.1"/>
    <property type="molecule type" value="Genomic_DNA"/>
</dbReference>
<feature type="region of interest" description="Disordered" evidence="1">
    <location>
        <begin position="102"/>
        <end position="125"/>
    </location>
</feature>
<sequence>MGSNARSRITILVLTVYQCHHQPFRCLCALHSLMRPEGENMVLGSSSSKPTWYQNLITIDDTEHVSGDERCKVNDEVVVEIKTVAEVLVTAPVPVLARTCRRRRQKGQAPRDAVTAPAVVHQKDHQPSSSALAPTFCILHRRDGNASFL</sequence>
<evidence type="ECO:0000256" key="1">
    <source>
        <dbReference type="SAM" id="MobiDB-lite"/>
    </source>
</evidence>
<protein>
    <submittedName>
        <fullName evidence="2">Uncharacterized protein</fullName>
    </submittedName>
</protein>
<evidence type="ECO:0000313" key="3">
    <source>
        <dbReference type="Proteomes" id="UP000799757"/>
    </source>
</evidence>
<dbReference type="AlphaFoldDB" id="A0A6A6WZF5"/>
<accession>A0A6A6WZF5</accession>
<reference evidence="2" key="1">
    <citation type="journal article" date="2020" name="Stud. Mycol.">
        <title>101 Dothideomycetes genomes: a test case for predicting lifestyles and emergence of pathogens.</title>
        <authorList>
            <person name="Haridas S."/>
            <person name="Albert R."/>
            <person name="Binder M."/>
            <person name="Bloem J."/>
            <person name="Labutti K."/>
            <person name="Salamov A."/>
            <person name="Andreopoulos B."/>
            <person name="Baker S."/>
            <person name="Barry K."/>
            <person name="Bills G."/>
            <person name="Bluhm B."/>
            <person name="Cannon C."/>
            <person name="Castanera R."/>
            <person name="Culley D."/>
            <person name="Daum C."/>
            <person name="Ezra D."/>
            <person name="Gonzalez J."/>
            <person name="Henrissat B."/>
            <person name="Kuo A."/>
            <person name="Liang C."/>
            <person name="Lipzen A."/>
            <person name="Lutzoni F."/>
            <person name="Magnuson J."/>
            <person name="Mondo S."/>
            <person name="Nolan M."/>
            <person name="Ohm R."/>
            <person name="Pangilinan J."/>
            <person name="Park H.-J."/>
            <person name="Ramirez L."/>
            <person name="Alfaro M."/>
            <person name="Sun H."/>
            <person name="Tritt A."/>
            <person name="Yoshinaga Y."/>
            <person name="Zwiers L.-H."/>
            <person name="Turgeon B."/>
            <person name="Goodwin S."/>
            <person name="Spatafora J."/>
            <person name="Crous P."/>
            <person name="Grigoriev I."/>
        </authorList>
    </citation>
    <scope>NUCLEOTIDE SEQUENCE</scope>
    <source>
        <strain evidence="2">CBS 109.77</strain>
    </source>
</reference>
<evidence type="ECO:0000313" key="2">
    <source>
        <dbReference type="EMBL" id="KAF2789476.1"/>
    </source>
</evidence>
<organism evidence="2 3">
    <name type="scientific">Melanomma pulvis-pyrius CBS 109.77</name>
    <dbReference type="NCBI Taxonomy" id="1314802"/>
    <lineage>
        <taxon>Eukaryota</taxon>
        <taxon>Fungi</taxon>
        <taxon>Dikarya</taxon>
        <taxon>Ascomycota</taxon>
        <taxon>Pezizomycotina</taxon>
        <taxon>Dothideomycetes</taxon>
        <taxon>Pleosporomycetidae</taxon>
        <taxon>Pleosporales</taxon>
        <taxon>Melanommataceae</taxon>
        <taxon>Melanomma</taxon>
    </lineage>
</organism>
<proteinExistence type="predicted"/>
<gene>
    <name evidence="2" type="ORF">K505DRAFT_93513</name>
</gene>
<dbReference type="Proteomes" id="UP000799757">
    <property type="component" value="Unassembled WGS sequence"/>
</dbReference>
<name>A0A6A6WZF5_9PLEO</name>